<gene>
    <name evidence="1" type="ORF">ACFOZ1_05135</name>
</gene>
<proteinExistence type="predicted"/>
<keyword evidence="1" id="KW-0378">Hydrolase</keyword>
<evidence type="ECO:0000313" key="2">
    <source>
        <dbReference type="Proteomes" id="UP001595880"/>
    </source>
</evidence>
<reference evidence="2" key="1">
    <citation type="journal article" date="2019" name="Int. J. Syst. Evol. Microbiol.">
        <title>The Global Catalogue of Microorganisms (GCM) 10K type strain sequencing project: providing services to taxonomists for standard genome sequencing and annotation.</title>
        <authorList>
            <consortium name="The Broad Institute Genomics Platform"/>
            <consortium name="The Broad Institute Genome Sequencing Center for Infectious Disease"/>
            <person name="Wu L."/>
            <person name="Ma J."/>
        </authorList>
    </citation>
    <scope>NUCLEOTIDE SEQUENCE [LARGE SCALE GENOMIC DNA]</scope>
    <source>
        <strain evidence="2">KACC 14058</strain>
    </source>
</reference>
<dbReference type="RefSeq" id="WP_390196660.1">
    <property type="nucleotide sequence ID" value="NZ_JBHSDV010000001.1"/>
</dbReference>
<name>A0ABV8VVY6_9BACI</name>
<comment type="caution">
    <text evidence="1">The sequence shown here is derived from an EMBL/GenBank/DDBJ whole genome shotgun (WGS) entry which is preliminary data.</text>
</comment>
<dbReference type="GO" id="GO:0016787">
    <property type="term" value="F:hydrolase activity"/>
    <property type="evidence" value="ECO:0007669"/>
    <property type="project" value="UniProtKB-KW"/>
</dbReference>
<evidence type="ECO:0000313" key="1">
    <source>
        <dbReference type="EMBL" id="MFC4387190.1"/>
    </source>
</evidence>
<organism evidence="1 2">
    <name type="scientific">Gracilibacillus marinus</name>
    <dbReference type="NCBI Taxonomy" id="630535"/>
    <lineage>
        <taxon>Bacteria</taxon>
        <taxon>Bacillati</taxon>
        <taxon>Bacillota</taxon>
        <taxon>Bacilli</taxon>
        <taxon>Bacillales</taxon>
        <taxon>Bacillaceae</taxon>
        <taxon>Gracilibacillus</taxon>
    </lineage>
</organism>
<dbReference type="Proteomes" id="UP001595880">
    <property type="component" value="Unassembled WGS sequence"/>
</dbReference>
<sequence>MTKKTYYVNIATQEISQIPYGTNTQFTIEATDEEVFLLREKFNEVRSAEFSTYIRAHIPFVPYHNDPENDAYDEGLSGAYQMIYKLGTEETKAGMKREKIGEDYLEEK</sequence>
<dbReference type="EMBL" id="JBHSDV010000001">
    <property type="protein sequence ID" value="MFC4387190.1"/>
    <property type="molecule type" value="Genomic_DNA"/>
</dbReference>
<keyword evidence="2" id="KW-1185">Reference proteome</keyword>
<accession>A0ABV8VVY6</accession>
<protein>
    <submittedName>
        <fullName evidence="1">Hydrolase</fullName>
    </submittedName>
</protein>